<reference evidence="2 3" key="1">
    <citation type="submission" date="2024-01" db="EMBL/GenBank/DDBJ databases">
        <title>A draft genome for the cacao thread blight pathogen Marasmiellus scandens.</title>
        <authorList>
            <person name="Baruah I.K."/>
            <person name="Leung J."/>
            <person name="Bukari Y."/>
            <person name="Amoako-Attah I."/>
            <person name="Meinhardt L.W."/>
            <person name="Bailey B.A."/>
            <person name="Cohen S.P."/>
        </authorList>
    </citation>
    <scope>NUCLEOTIDE SEQUENCE [LARGE SCALE GENOMIC DNA]</scope>
    <source>
        <strain evidence="2 3">GH-19</strain>
    </source>
</reference>
<gene>
    <name evidence="2" type="ORF">VKT23_003496</name>
</gene>
<protein>
    <submittedName>
        <fullName evidence="2">Uncharacterized protein</fullName>
    </submittedName>
</protein>
<dbReference type="Proteomes" id="UP001498398">
    <property type="component" value="Unassembled WGS sequence"/>
</dbReference>
<sequence>MTSSSQTKPREPYSYIYRKVAYVLSLILTPLNFAALTWHRQLELSAAPVKYTPILAPMVWFCVPLATLCLCVDEFAKDRCLLPLMYPQFYLSTVFLHRSLIHTARQEDGIVIDSTDVEWMVLLYLFTEGYYSLLARLCGATDYDVAPLRFYRLHRECLVNAFQWSLARIIERRRRRLALRTNIRDGTDRQMEEGNGGEKLPDIDQY</sequence>
<organism evidence="2 3">
    <name type="scientific">Marasmiellus scandens</name>
    <dbReference type="NCBI Taxonomy" id="2682957"/>
    <lineage>
        <taxon>Eukaryota</taxon>
        <taxon>Fungi</taxon>
        <taxon>Dikarya</taxon>
        <taxon>Basidiomycota</taxon>
        <taxon>Agaricomycotina</taxon>
        <taxon>Agaricomycetes</taxon>
        <taxon>Agaricomycetidae</taxon>
        <taxon>Agaricales</taxon>
        <taxon>Marasmiineae</taxon>
        <taxon>Omphalotaceae</taxon>
        <taxon>Marasmiellus</taxon>
    </lineage>
</organism>
<feature type="transmembrane region" description="Helical" evidence="1">
    <location>
        <begin position="58"/>
        <end position="76"/>
    </location>
</feature>
<evidence type="ECO:0000256" key="1">
    <source>
        <dbReference type="SAM" id="Phobius"/>
    </source>
</evidence>
<evidence type="ECO:0000313" key="3">
    <source>
        <dbReference type="Proteomes" id="UP001498398"/>
    </source>
</evidence>
<keyword evidence="3" id="KW-1185">Reference proteome</keyword>
<keyword evidence="1" id="KW-0472">Membrane</keyword>
<dbReference type="EMBL" id="JBANRG010000003">
    <property type="protein sequence ID" value="KAK7469000.1"/>
    <property type="molecule type" value="Genomic_DNA"/>
</dbReference>
<keyword evidence="1" id="KW-1133">Transmembrane helix</keyword>
<keyword evidence="1" id="KW-0812">Transmembrane</keyword>
<proteinExistence type="predicted"/>
<feature type="transmembrane region" description="Helical" evidence="1">
    <location>
        <begin position="20"/>
        <end position="38"/>
    </location>
</feature>
<accession>A0ABR1JXV3</accession>
<name>A0ABR1JXV3_9AGAR</name>
<evidence type="ECO:0000313" key="2">
    <source>
        <dbReference type="EMBL" id="KAK7469000.1"/>
    </source>
</evidence>
<comment type="caution">
    <text evidence="2">The sequence shown here is derived from an EMBL/GenBank/DDBJ whole genome shotgun (WGS) entry which is preliminary data.</text>
</comment>